<evidence type="ECO:0000313" key="1">
    <source>
        <dbReference type="EMBL" id="SDG08541.1"/>
    </source>
</evidence>
<sequence>MRRSASAHDPGVQRLEIDGIPVLHRPGPRRTTMALVFGVGVRDETFSTRETTHLVEHLVMGTLPKSSLRSNGMTTVDSTHFHATGRPEAVASFIEGVCAGLRAMSLDRVHTEVGVLQAEDCSGVGGFPESMLAQRYGLAGPGLAWPGGAGPEYLRDEDVLAFARRWFVAGNAVLVCHGELPAGLRLDLPPGPRPEHAPAPRRPQPVACWAKSWAPGVGLMVSADGPWDPALRLAFDVLAERVQDVARTQRGLSYSTGVVTTETVRDQRDLVLGVDAREGQEGAVATILWEQWRSLCADGPRPDEVAHAVDALREELDGADEDDLAMTDLVDAALAELLDVEPRPCDAVLEAYAAVTPERVRDAARAVWSSALLQVPEWSEFAGLPGLDRWRTCGWSQELPAGRVLKPSALARVLPGPGGKRRVVLSDGGIAHLDEDGDVHAVGWDQLNTVFRQAPSVDGAGKQVDGGALVVVGGNACMFRVDADSFGTKAVEAAAAHVRQHAPHLRWLTPRPARWMGHTDQVPVLPRP</sequence>
<organism evidence="1 2">
    <name type="scientific">Klenkia brasiliensis</name>
    <dbReference type="NCBI Taxonomy" id="333142"/>
    <lineage>
        <taxon>Bacteria</taxon>
        <taxon>Bacillati</taxon>
        <taxon>Actinomycetota</taxon>
        <taxon>Actinomycetes</taxon>
        <taxon>Geodermatophilales</taxon>
        <taxon>Geodermatophilaceae</taxon>
        <taxon>Klenkia</taxon>
    </lineage>
</organism>
<keyword evidence="2" id="KW-1185">Reference proteome</keyword>
<proteinExistence type="predicted"/>
<protein>
    <submittedName>
        <fullName evidence="1">Predicted Zn-dependent peptidase</fullName>
    </submittedName>
</protein>
<dbReference type="InterPro" id="IPR011249">
    <property type="entry name" value="Metalloenz_LuxS/M16"/>
</dbReference>
<evidence type="ECO:0000313" key="2">
    <source>
        <dbReference type="Proteomes" id="UP000198863"/>
    </source>
</evidence>
<name>A0A1G7RCM9_9ACTN</name>
<dbReference type="SUPFAM" id="SSF63411">
    <property type="entry name" value="LuxS/MPP-like metallohydrolase"/>
    <property type="match status" value="2"/>
</dbReference>
<dbReference type="Proteomes" id="UP000198863">
    <property type="component" value="Unassembled WGS sequence"/>
</dbReference>
<dbReference type="EMBL" id="FNCF01000002">
    <property type="protein sequence ID" value="SDG08541.1"/>
    <property type="molecule type" value="Genomic_DNA"/>
</dbReference>
<dbReference type="Gene3D" id="3.30.830.10">
    <property type="entry name" value="Metalloenzyme, LuxS/M16 peptidase-like"/>
    <property type="match status" value="2"/>
</dbReference>
<reference evidence="2" key="1">
    <citation type="submission" date="2016-10" db="EMBL/GenBank/DDBJ databases">
        <authorList>
            <person name="Varghese N."/>
            <person name="Submissions S."/>
        </authorList>
    </citation>
    <scope>NUCLEOTIDE SEQUENCE [LARGE SCALE GENOMIC DNA]</scope>
    <source>
        <strain evidence="2">DSM 44526</strain>
    </source>
</reference>
<dbReference type="GO" id="GO:0046872">
    <property type="term" value="F:metal ion binding"/>
    <property type="evidence" value="ECO:0007669"/>
    <property type="project" value="InterPro"/>
</dbReference>
<dbReference type="AlphaFoldDB" id="A0A1G7RCM9"/>
<gene>
    <name evidence="1" type="ORF">SAMN05660324_1852</name>
</gene>
<accession>A0A1G7RCM9</accession>